<accession>A0A1H0Z2Q8</accession>
<dbReference type="RefSeq" id="WP_010154785.1">
    <property type="nucleotide sequence ID" value="NZ_FNKB01000001.1"/>
</dbReference>
<evidence type="ECO:0000256" key="1">
    <source>
        <dbReference type="SAM" id="MobiDB-lite"/>
    </source>
</evidence>
<dbReference type="AlphaFoldDB" id="A0A1H0Z2Q8"/>
<dbReference type="OrthoDB" id="3732531at2"/>
<reference evidence="2 3" key="1">
    <citation type="submission" date="2016-10" db="EMBL/GenBank/DDBJ databases">
        <authorList>
            <person name="de Groot N.N."/>
        </authorList>
    </citation>
    <scope>NUCLEOTIDE SEQUENCE [LARGE SCALE GENOMIC DNA]</scope>
    <source>
        <strain evidence="2 3">DSM 22788</strain>
    </source>
</reference>
<sequence length="143" mass="15329">MTDPTRADPIRAAATRDEAARRATAEAERAATSSETRSTQDDKASRFATHGDPTVTTGAETEAQRAGVQWVRPTDLAARAGGAVVDRGAQWNALLHEAALDGIREGRAQLHERLAQRQDDLEPATTTSGRAMRPVAERTGVSR</sequence>
<feature type="region of interest" description="Disordered" evidence="1">
    <location>
        <begin position="1"/>
        <end position="67"/>
    </location>
</feature>
<name>A0A1H0Z2Q8_9MICO</name>
<dbReference type="EMBL" id="FNKB01000001">
    <property type="protein sequence ID" value="SDQ21745.1"/>
    <property type="molecule type" value="Genomic_DNA"/>
</dbReference>
<protein>
    <submittedName>
        <fullName evidence="2">Uncharacterized protein</fullName>
    </submittedName>
</protein>
<organism evidence="2 3">
    <name type="scientific">Leucobacter chromiiresistens</name>
    <dbReference type="NCBI Taxonomy" id="1079994"/>
    <lineage>
        <taxon>Bacteria</taxon>
        <taxon>Bacillati</taxon>
        <taxon>Actinomycetota</taxon>
        <taxon>Actinomycetes</taxon>
        <taxon>Micrococcales</taxon>
        <taxon>Microbacteriaceae</taxon>
        <taxon>Leucobacter</taxon>
    </lineage>
</organism>
<proteinExistence type="predicted"/>
<dbReference type="Proteomes" id="UP000182690">
    <property type="component" value="Unassembled WGS sequence"/>
</dbReference>
<gene>
    <name evidence="2" type="ORF">SAMN04488565_1399</name>
</gene>
<evidence type="ECO:0000313" key="2">
    <source>
        <dbReference type="EMBL" id="SDQ21745.1"/>
    </source>
</evidence>
<evidence type="ECO:0000313" key="3">
    <source>
        <dbReference type="Proteomes" id="UP000182690"/>
    </source>
</evidence>
<feature type="region of interest" description="Disordered" evidence="1">
    <location>
        <begin position="114"/>
        <end position="143"/>
    </location>
</feature>
<feature type="compositionally biased region" description="Basic and acidic residues" evidence="1">
    <location>
        <begin position="1"/>
        <end position="29"/>
    </location>
</feature>
<dbReference type="STRING" id="1079994.SAMN04488565_1399"/>